<organism evidence="1 2">
    <name type="scientific">Scytalidium lignicola</name>
    <name type="common">Hyphomycete</name>
    <dbReference type="NCBI Taxonomy" id="5539"/>
    <lineage>
        <taxon>Eukaryota</taxon>
        <taxon>Fungi</taxon>
        <taxon>Dikarya</taxon>
        <taxon>Ascomycota</taxon>
        <taxon>Pezizomycotina</taxon>
        <taxon>Leotiomycetes</taxon>
        <taxon>Leotiomycetes incertae sedis</taxon>
        <taxon>Scytalidium</taxon>
    </lineage>
</organism>
<comment type="caution">
    <text evidence="1">The sequence shown here is derived from an EMBL/GenBank/DDBJ whole genome shotgun (WGS) entry which is preliminary data.</text>
</comment>
<proteinExistence type="predicted"/>
<reference evidence="1 2" key="1">
    <citation type="submission" date="2018-05" db="EMBL/GenBank/DDBJ databases">
        <title>Draft genome sequence of Scytalidium lignicola DSM 105466, a ubiquitous saprotrophic fungus.</title>
        <authorList>
            <person name="Buettner E."/>
            <person name="Gebauer A.M."/>
            <person name="Hofrichter M."/>
            <person name="Liers C."/>
            <person name="Kellner H."/>
        </authorList>
    </citation>
    <scope>NUCLEOTIDE SEQUENCE [LARGE SCALE GENOMIC DNA]</scope>
    <source>
        <strain evidence="1 2">DSM 105466</strain>
    </source>
</reference>
<name>A0A3E2HHT6_SCYLI</name>
<protein>
    <submittedName>
        <fullName evidence="1">Uncharacterized protein</fullName>
    </submittedName>
</protein>
<sequence>MSGMSWSSSAPTVALHIGPIPVLPPVGAYAASKAAALKMVEIFAARNPQFHVVNIQSGWVVAGANNF</sequence>
<dbReference type="Proteomes" id="UP000258309">
    <property type="component" value="Unassembled WGS sequence"/>
</dbReference>
<feature type="non-terminal residue" evidence="1">
    <location>
        <position position="67"/>
    </location>
</feature>
<feature type="non-terminal residue" evidence="1">
    <location>
        <position position="1"/>
    </location>
</feature>
<evidence type="ECO:0000313" key="2">
    <source>
        <dbReference type="Proteomes" id="UP000258309"/>
    </source>
</evidence>
<evidence type="ECO:0000313" key="1">
    <source>
        <dbReference type="EMBL" id="RFU32979.1"/>
    </source>
</evidence>
<keyword evidence="2" id="KW-1185">Reference proteome</keyword>
<dbReference type="EMBL" id="NCSJ02000044">
    <property type="protein sequence ID" value="RFU32979.1"/>
    <property type="molecule type" value="Genomic_DNA"/>
</dbReference>
<gene>
    <name evidence="1" type="ORF">B7463_g3390</name>
</gene>
<dbReference type="SUPFAM" id="SSF51735">
    <property type="entry name" value="NAD(P)-binding Rossmann-fold domains"/>
    <property type="match status" value="1"/>
</dbReference>
<dbReference type="InterPro" id="IPR036291">
    <property type="entry name" value="NAD(P)-bd_dom_sf"/>
</dbReference>
<dbReference type="AlphaFoldDB" id="A0A3E2HHT6"/>
<accession>A0A3E2HHT6</accession>